<feature type="compositionally biased region" description="Polar residues" evidence="1">
    <location>
        <begin position="13"/>
        <end position="24"/>
    </location>
</feature>
<feature type="region of interest" description="Disordered" evidence="1">
    <location>
        <begin position="1"/>
        <end position="27"/>
    </location>
</feature>
<comment type="caution">
    <text evidence="2">The sequence shown here is derived from an EMBL/GenBank/DDBJ whole genome shotgun (WGS) entry which is preliminary data.</text>
</comment>
<accession>A0A426X715</accession>
<dbReference type="AlphaFoldDB" id="A0A426X715"/>
<sequence>MLPSLLTIAQPRRQCTQQPASPTTALAGPRCPLLLPHRVVEASSRRSSLSFLGHAHPPLATIVSATQPLPPLLYSSRSQPLPSPHLPSSSLR</sequence>
<evidence type="ECO:0000313" key="3">
    <source>
        <dbReference type="Proteomes" id="UP000287651"/>
    </source>
</evidence>
<dbReference type="Proteomes" id="UP000287651">
    <property type="component" value="Unassembled WGS sequence"/>
</dbReference>
<gene>
    <name evidence="2" type="ORF">B296_00039409</name>
</gene>
<evidence type="ECO:0000256" key="1">
    <source>
        <dbReference type="SAM" id="MobiDB-lite"/>
    </source>
</evidence>
<evidence type="ECO:0000313" key="2">
    <source>
        <dbReference type="EMBL" id="RRT35240.1"/>
    </source>
</evidence>
<name>A0A426X715_ENSVE</name>
<dbReference type="EMBL" id="AMZH03025330">
    <property type="protein sequence ID" value="RRT35240.1"/>
    <property type="molecule type" value="Genomic_DNA"/>
</dbReference>
<organism evidence="2 3">
    <name type="scientific">Ensete ventricosum</name>
    <name type="common">Abyssinian banana</name>
    <name type="synonym">Musa ensete</name>
    <dbReference type="NCBI Taxonomy" id="4639"/>
    <lineage>
        <taxon>Eukaryota</taxon>
        <taxon>Viridiplantae</taxon>
        <taxon>Streptophyta</taxon>
        <taxon>Embryophyta</taxon>
        <taxon>Tracheophyta</taxon>
        <taxon>Spermatophyta</taxon>
        <taxon>Magnoliopsida</taxon>
        <taxon>Liliopsida</taxon>
        <taxon>Zingiberales</taxon>
        <taxon>Musaceae</taxon>
        <taxon>Ensete</taxon>
    </lineage>
</organism>
<protein>
    <submittedName>
        <fullName evidence="2">Uncharacterized protein</fullName>
    </submittedName>
</protein>
<feature type="region of interest" description="Disordered" evidence="1">
    <location>
        <begin position="73"/>
        <end position="92"/>
    </location>
</feature>
<reference evidence="2 3" key="1">
    <citation type="journal article" date="2014" name="Agronomy (Basel)">
        <title>A Draft Genome Sequence for Ensete ventricosum, the Drought-Tolerant Tree Against Hunger.</title>
        <authorList>
            <person name="Harrison J."/>
            <person name="Moore K.A."/>
            <person name="Paszkiewicz K."/>
            <person name="Jones T."/>
            <person name="Grant M."/>
            <person name="Ambacheew D."/>
            <person name="Muzemil S."/>
            <person name="Studholme D.J."/>
        </authorList>
    </citation>
    <scope>NUCLEOTIDE SEQUENCE [LARGE SCALE GENOMIC DNA]</scope>
</reference>
<proteinExistence type="predicted"/>
<feature type="compositionally biased region" description="Low complexity" evidence="1">
    <location>
        <begin position="75"/>
        <end position="92"/>
    </location>
</feature>